<protein>
    <submittedName>
        <fullName evidence="1">Hypothetical cytosolic protein</fullName>
    </submittedName>
</protein>
<dbReference type="KEGG" id="sat:SYN_03515"/>
<name>Q2LSI7_SYNAS</name>
<keyword evidence="2" id="KW-1185">Reference proteome</keyword>
<gene>
    <name evidence="1" type="ORF">SYN_03515</name>
</gene>
<evidence type="ECO:0000313" key="1">
    <source>
        <dbReference type="EMBL" id="ABC77044.1"/>
    </source>
</evidence>
<dbReference type="HOGENOM" id="CLU_2994990_0_0_7"/>
<dbReference type="STRING" id="56780.SYN_03515"/>
<proteinExistence type="predicted"/>
<organism evidence="1 2">
    <name type="scientific">Syntrophus aciditrophicus (strain SB)</name>
    <dbReference type="NCBI Taxonomy" id="56780"/>
    <lineage>
        <taxon>Bacteria</taxon>
        <taxon>Pseudomonadati</taxon>
        <taxon>Thermodesulfobacteriota</taxon>
        <taxon>Syntrophia</taxon>
        <taxon>Syntrophales</taxon>
        <taxon>Syntrophaceae</taxon>
        <taxon>Syntrophus</taxon>
    </lineage>
</organism>
<accession>Q2LSI7</accession>
<evidence type="ECO:0000313" key="2">
    <source>
        <dbReference type="Proteomes" id="UP000001933"/>
    </source>
</evidence>
<dbReference type="InParanoid" id="Q2LSI7"/>
<dbReference type="EMBL" id="CP000252">
    <property type="protein sequence ID" value="ABC77044.1"/>
    <property type="molecule type" value="Genomic_DNA"/>
</dbReference>
<dbReference type="Proteomes" id="UP000001933">
    <property type="component" value="Chromosome"/>
</dbReference>
<reference evidence="1 2" key="1">
    <citation type="journal article" date="2007" name="Proc. Natl. Acad. Sci. U.S.A.">
        <title>The genome of Syntrophus aciditrophicus: life at the thermodynamic limit of microbial growth.</title>
        <authorList>
            <person name="McInerney M.J."/>
            <person name="Rohlin L."/>
            <person name="Mouttaki H."/>
            <person name="Kim U."/>
            <person name="Krupp R.S."/>
            <person name="Rios-Hernandez L."/>
            <person name="Sieber J."/>
            <person name="Struchtemeyer C.G."/>
            <person name="Bhattacharyya A."/>
            <person name="Campbell J.W."/>
            <person name="Gunsalus R.P."/>
        </authorList>
    </citation>
    <scope>NUCLEOTIDE SEQUENCE [LARGE SCALE GENOMIC DNA]</scope>
    <source>
        <strain evidence="1 2">SB</strain>
    </source>
</reference>
<dbReference type="AlphaFoldDB" id="Q2LSI7"/>
<sequence>MSLYKSYKRNVLSIKLDNAIRKINRYCSKDYEDRIRNVGYNRLVEKADRMAWELVNL</sequence>